<protein>
    <recommendedName>
        <fullName evidence="7">Peptidase M16</fullName>
    </recommendedName>
</protein>
<evidence type="ECO:0000256" key="1">
    <source>
        <dbReference type="ARBA" id="ARBA00007261"/>
    </source>
</evidence>
<dbReference type="InterPro" id="IPR050361">
    <property type="entry name" value="MPP/UQCRC_Complex"/>
</dbReference>
<evidence type="ECO:0000313" key="5">
    <source>
        <dbReference type="EMBL" id="OGG02756.1"/>
    </source>
</evidence>
<dbReference type="GO" id="GO:0004222">
    <property type="term" value="F:metalloendopeptidase activity"/>
    <property type="evidence" value="ECO:0007669"/>
    <property type="project" value="InterPro"/>
</dbReference>
<dbReference type="InterPro" id="IPR011765">
    <property type="entry name" value="Pept_M16_N"/>
</dbReference>
<dbReference type="InterPro" id="IPR011249">
    <property type="entry name" value="Metalloenz_LuxS/M16"/>
</dbReference>
<feature type="domain" description="Peptidase M16 C-terminal" evidence="4">
    <location>
        <begin position="168"/>
        <end position="341"/>
    </location>
</feature>
<sequence>MNYQKYPLENGLRVLEIPMTGVESATVLILVGVGSRFEEKEINGLSHFLEHMAFKGTQKRPTALDIASTIDGIGGEFNAFTSKDHTGFYIKAAAKHVPLLFDVLSDMLLNSKFDPSEIEREKGVIIEEINMYEDTPMRKVGDLYENLLYGESKLGRDISGIPQVIRGIKREDFLSYIDRFYSPLNTIVTVAGGTGKEVKELTEKYLGGWIKKQVEQADRVRDKQEKPGLLVKFKDTQQAHLCIGVRSLKLTDPDRYKLGVFTNILGGSMSSRLFIEVRERRGLAYYIRANNEMYTDVGNFVTQAGVDIKRIDDAIRVILEQFDKIKTEKVAEEELHKAKENIKGKLILELEDSRNVAGLFATGELLEDRIRTPEEIIKLVDEVRCEDVVKIAKQIFIEKNLNLAVIGPYKEEGRFQKLLKL</sequence>
<organism evidence="5 6">
    <name type="scientific">Candidatus Gottesmanbacteria bacterium RBG_16_37_8</name>
    <dbReference type="NCBI Taxonomy" id="1798371"/>
    <lineage>
        <taxon>Bacteria</taxon>
        <taxon>Candidatus Gottesmaniibacteriota</taxon>
    </lineage>
</organism>
<dbReference type="EMBL" id="MFJA01000053">
    <property type="protein sequence ID" value="OGG02756.1"/>
    <property type="molecule type" value="Genomic_DNA"/>
</dbReference>
<feature type="domain" description="Peptidase M16 N-terminal" evidence="3">
    <location>
        <begin position="22"/>
        <end position="158"/>
    </location>
</feature>
<dbReference type="AlphaFoldDB" id="A0A1F5YRK3"/>
<accession>A0A1F5YRK3</accession>
<dbReference type="GO" id="GO:0006508">
    <property type="term" value="P:proteolysis"/>
    <property type="evidence" value="ECO:0007669"/>
    <property type="project" value="InterPro"/>
</dbReference>
<evidence type="ECO:0008006" key="7">
    <source>
        <dbReference type="Google" id="ProtNLM"/>
    </source>
</evidence>
<dbReference type="Pfam" id="PF00675">
    <property type="entry name" value="Peptidase_M16"/>
    <property type="match status" value="1"/>
</dbReference>
<dbReference type="Proteomes" id="UP000176665">
    <property type="component" value="Unassembled WGS sequence"/>
</dbReference>
<evidence type="ECO:0000256" key="2">
    <source>
        <dbReference type="RuleBase" id="RU004447"/>
    </source>
</evidence>
<dbReference type="STRING" id="1798371.A2W14_02680"/>
<dbReference type="SUPFAM" id="SSF63411">
    <property type="entry name" value="LuxS/MPP-like metallohydrolase"/>
    <property type="match status" value="2"/>
</dbReference>
<evidence type="ECO:0000313" key="6">
    <source>
        <dbReference type="Proteomes" id="UP000176665"/>
    </source>
</evidence>
<dbReference type="InterPro" id="IPR007863">
    <property type="entry name" value="Peptidase_M16_C"/>
</dbReference>
<comment type="caution">
    <text evidence="5">The sequence shown here is derived from an EMBL/GenBank/DDBJ whole genome shotgun (WGS) entry which is preliminary data.</text>
</comment>
<evidence type="ECO:0000259" key="4">
    <source>
        <dbReference type="Pfam" id="PF05193"/>
    </source>
</evidence>
<name>A0A1F5YRK3_9BACT</name>
<dbReference type="InterPro" id="IPR001431">
    <property type="entry name" value="Pept_M16_Zn_BS"/>
</dbReference>
<dbReference type="PROSITE" id="PS00143">
    <property type="entry name" value="INSULINASE"/>
    <property type="match status" value="1"/>
</dbReference>
<reference evidence="5 6" key="1">
    <citation type="journal article" date="2016" name="Nat. Commun.">
        <title>Thousands of microbial genomes shed light on interconnected biogeochemical processes in an aquifer system.</title>
        <authorList>
            <person name="Anantharaman K."/>
            <person name="Brown C.T."/>
            <person name="Hug L.A."/>
            <person name="Sharon I."/>
            <person name="Castelle C.J."/>
            <person name="Probst A.J."/>
            <person name="Thomas B.C."/>
            <person name="Singh A."/>
            <person name="Wilkins M.J."/>
            <person name="Karaoz U."/>
            <person name="Brodie E.L."/>
            <person name="Williams K.H."/>
            <person name="Hubbard S.S."/>
            <person name="Banfield J.F."/>
        </authorList>
    </citation>
    <scope>NUCLEOTIDE SEQUENCE [LARGE SCALE GENOMIC DNA]</scope>
</reference>
<dbReference type="Pfam" id="PF05193">
    <property type="entry name" value="Peptidase_M16_C"/>
    <property type="match status" value="1"/>
</dbReference>
<gene>
    <name evidence="5" type="ORF">A2W14_02680</name>
</gene>
<evidence type="ECO:0000259" key="3">
    <source>
        <dbReference type="Pfam" id="PF00675"/>
    </source>
</evidence>
<comment type="similarity">
    <text evidence="1 2">Belongs to the peptidase M16 family.</text>
</comment>
<dbReference type="Gene3D" id="3.30.830.10">
    <property type="entry name" value="Metalloenzyme, LuxS/M16 peptidase-like"/>
    <property type="match status" value="2"/>
</dbReference>
<dbReference type="PANTHER" id="PTHR11851">
    <property type="entry name" value="METALLOPROTEASE"/>
    <property type="match status" value="1"/>
</dbReference>
<dbReference type="GO" id="GO:0046872">
    <property type="term" value="F:metal ion binding"/>
    <property type="evidence" value="ECO:0007669"/>
    <property type="project" value="InterPro"/>
</dbReference>
<dbReference type="PANTHER" id="PTHR11851:SF49">
    <property type="entry name" value="MITOCHONDRIAL-PROCESSING PEPTIDASE SUBUNIT ALPHA"/>
    <property type="match status" value="1"/>
</dbReference>
<proteinExistence type="inferred from homology"/>